<organism evidence="2 3">
    <name type="scientific">Rhynchophorus ferrugineus</name>
    <name type="common">Red palm weevil</name>
    <name type="synonym">Curculio ferrugineus</name>
    <dbReference type="NCBI Taxonomy" id="354439"/>
    <lineage>
        <taxon>Eukaryota</taxon>
        <taxon>Metazoa</taxon>
        <taxon>Ecdysozoa</taxon>
        <taxon>Arthropoda</taxon>
        <taxon>Hexapoda</taxon>
        <taxon>Insecta</taxon>
        <taxon>Pterygota</taxon>
        <taxon>Neoptera</taxon>
        <taxon>Endopterygota</taxon>
        <taxon>Coleoptera</taxon>
        <taxon>Polyphaga</taxon>
        <taxon>Cucujiformia</taxon>
        <taxon>Curculionidae</taxon>
        <taxon>Dryophthorinae</taxon>
        <taxon>Rhynchophorus</taxon>
    </lineage>
</organism>
<comment type="caution">
    <text evidence="2">The sequence shown here is derived from an EMBL/GenBank/DDBJ whole genome shotgun (WGS) entry which is preliminary data.</text>
</comment>
<dbReference type="AlphaFoldDB" id="A0A834HRI7"/>
<proteinExistence type="predicted"/>
<evidence type="ECO:0000313" key="2">
    <source>
        <dbReference type="EMBL" id="KAF7264516.1"/>
    </source>
</evidence>
<keyword evidence="3" id="KW-1185">Reference proteome</keyword>
<evidence type="ECO:0000256" key="1">
    <source>
        <dbReference type="SAM" id="MobiDB-lite"/>
    </source>
</evidence>
<sequence length="98" mass="10714">FTITSSKRNVKCVTAGPPQQGTNDERQARLKKNTVGREKKLPVKRTNPWRRVISGNLTDPEEEVSSAEPSSFRGRHFCAQTNLEGVLGCADSLMGGQG</sequence>
<dbReference type="EMBL" id="JAACXV010016802">
    <property type="protein sequence ID" value="KAF7264516.1"/>
    <property type="molecule type" value="Genomic_DNA"/>
</dbReference>
<accession>A0A834HRI7</accession>
<protein>
    <submittedName>
        <fullName evidence="2">Uncharacterized protein</fullName>
    </submittedName>
</protein>
<feature type="non-terminal residue" evidence="2">
    <location>
        <position position="1"/>
    </location>
</feature>
<name>A0A834HRI7_RHYFE</name>
<evidence type="ECO:0000313" key="3">
    <source>
        <dbReference type="Proteomes" id="UP000625711"/>
    </source>
</evidence>
<gene>
    <name evidence="2" type="ORF">GWI33_023118</name>
</gene>
<feature type="region of interest" description="Disordered" evidence="1">
    <location>
        <begin position="1"/>
        <end position="30"/>
    </location>
</feature>
<reference evidence="2" key="1">
    <citation type="submission" date="2020-08" db="EMBL/GenBank/DDBJ databases">
        <title>Genome sequencing and assembly of the red palm weevil Rhynchophorus ferrugineus.</title>
        <authorList>
            <person name="Dias G.B."/>
            <person name="Bergman C.M."/>
            <person name="Manee M."/>
        </authorList>
    </citation>
    <scope>NUCLEOTIDE SEQUENCE</scope>
    <source>
        <strain evidence="2">AA-2017</strain>
        <tissue evidence="2">Whole larva</tissue>
    </source>
</reference>
<dbReference type="Proteomes" id="UP000625711">
    <property type="component" value="Unassembled WGS sequence"/>
</dbReference>